<dbReference type="EMBL" id="HACG01010181">
    <property type="protein sequence ID" value="CEK57046.1"/>
    <property type="molecule type" value="Transcribed_RNA"/>
</dbReference>
<name>A0A0B6YMN9_9EUPU</name>
<reference evidence="1" key="1">
    <citation type="submission" date="2014-12" db="EMBL/GenBank/DDBJ databases">
        <title>Insight into the proteome of Arion vulgaris.</title>
        <authorList>
            <person name="Aradska J."/>
            <person name="Bulat T."/>
            <person name="Smidak R."/>
            <person name="Sarate P."/>
            <person name="Gangsoo J."/>
            <person name="Sialana F."/>
            <person name="Bilban M."/>
            <person name="Lubec G."/>
        </authorList>
    </citation>
    <scope>NUCLEOTIDE SEQUENCE</scope>
    <source>
        <tissue evidence="1">Skin</tissue>
    </source>
</reference>
<proteinExistence type="predicted"/>
<feature type="non-terminal residue" evidence="1">
    <location>
        <position position="1"/>
    </location>
</feature>
<protein>
    <submittedName>
        <fullName evidence="1">Uncharacterized protein</fullName>
    </submittedName>
</protein>
<evidence type="ECO:0000313" key="1">
    <source>
        <dbReference type="EMBL" id="CEK57046.1"/>
    </source>
</evidence>
<dbReference type="AlphaFoldDB" id="A0A0B6YMN9"/>
<gene>
    <name evidence="1" type="primary">ORF29164</name>
</gene>
<accession>A0A0B6YMN9</accession>
<sequence>SHSRDVIQQELLKPHRLVYQNDNTDADTPIHLTHTSNNMQTMRELISSETHWENISKSPDVPKDQHDKNITNTATSKQIFCFISQNNSFYFNSATRTPTKMRNQAMVLVVDTPECEYGLTFRQRQLKCK</sequence>
<organism evidence="1">
    <name type="scientific">Arion vulgaris</name>
    <dbReference type="NCBI Taxonomy" id="1028688"/>
    <lineage>
        <taxon>Eukaryota</taxon>
        <taxon>Metazoa</taxon>
        <taxon>Spiralia</taxon>
        <taxon>Lophotrochozoa</taxon>
        <taxon>Mollusca</taxon>
        <taxon>Gastropoda</taxon>
        <taxon>Heterobranchia</taxon>
        <taxon>Euthyneura</taxon>
        <taxon>Panpulmonata</taxon>
        <taxon>Eupulmonata</taxon>
        <taxon>Stylommatophora</taxon>
        <taxon>Helicina</taxon>
        <taxon>Arionoidea</taxon>
        <taxon>Arionidae</taxon>
        <taxon>Arion</taxon>
    </lineage>
</organism>